<sequence>MVQHFAIKKKAHIATARLVIEAFLYDCVRHADAAVKPKKFGFLTEVTPKRLYGQKNWAVLRPLVKANMEAKGDGHWIGAYSRVITEKWEAEDINVCKAFTISAKQVNDRNGTVEMKALYGNSCFKQFCETVTCSAEKWFGAVIVMVTTRPNINNEMMFNVIEPSPAVKTQ</sequence>
<accession>A0AAW0G4M6</accession>
<keyword evidence="2" id="KW-1185">Reference proteome</keyword>
<evidence type="ECO:0000313" key="1">
    <source>
        <dbReference type="EMBL" id="KAK7685254.1"/>
    </source>
</evidence>
<evidence type="ECO:0000313" key="2">
    <source>
        <dbReference type="Proteomes" id="UP001385951"/>
    </source>
</evidence>
<proteinExistence type="predicted"/>
<organism evidence="1 2">
    <name type="scientific">Cerrena zonata</name>
    <dbReference type="NCBI Taxonomy" id="2478898"/>
    <lineage>
        <taxon>Eukaryota</taxon>
        <taxon>Fungi</taxon>
        <taxon>Dikarya</taxon>
        <taxon>Basidiomycota</taxon>
        <taxon>Agaricomycotina</taxon>
        <taxon>Agaricomycetes</taxon>
        <taxon>Polyporales</taxon>
        <taxon>Cerrenaceae</taxon>
        <taxon>Cerrena</taxon>
    </lineage>
</organism>
<dbReference type="AlphaFoldDB" id="A0AAW0G4M6"/>
<name>A0AAW0G4M6_9APHY</name>
<gene>
    <name evidence="1" type="ORF">QCA50_011617</name>
</gene>
<reference evidence="1 2" key="1">
    <citation type="submission" date="2022-09" db="EMBL/GenBank/DDBJ databases">
        <authorList>
            <person name="Palmer J.M."/>
        </authorList>
    </citation>
    <scope>NUCLEOTIDE SEQUENCE [LARGE SCALE GENOMIC DNA]</scope>
    <source>
        <strain evidence="1 2">DSM 7382</strain>
    </source>
</reference>
<protein>
    <submittedName>
        <fullName evidence="1">Uncharacterized protein</fullName>
    </submittedName>
</protein>
<dbReference type="EMBL" id="JASBNA010000021">
    <property type="protein sequence ID" value="KAK7685254.1"/>
    <property type="molecule type" value="Genomic_DNA"/>
</dbReference>
<dbReference type="Proteomes" id="UP001385951">
    <property type="component" value="Unassembled WGS sequence"/>
</dbReference>
<comment type="caution">
    <text evidence="1">The sequence shown here is derived from an EMBL/GenBank/DDBJ whole genome shotgun (WGS) entry which is preliminary data.</text>
</comment>